<dbReference type="EMBL" id="GBRH01229878">
    <property type="protein sequence ID" value="JAD68017.1"/>
    <property type="molecule type" value="Transcribed_RNA"/>
</dbReference>
<name>A0A0A9C941_ARUDO</name>
<reference evidence="1" key="1">
    <citation type="submission" date="2014-09" db="EMBL/GenBank/DDBJ databases">
        <authorList>
            <person name="Magalhaes I.L.F."/>
            <person name="Oliveira U."/>
            <person name="Santos F.R."/>
            <person name="Vidigal T.H.D.A."/>
            <person name="Brescovit A.D."/>
            <person name="Santos A.J."/>
        </authorList>
    </citation>
    <scope>NUCLEOTIDE SEQUENCE</scope>
    <source>
        <tissue evidence="1">Shoot tissue taken approximately 20 cm above the soil surface</tissue>
    </source>
</reference>
<organism evidence="1">
    <name type="scientific">Arundo donax</name>
    <name type="common">Giant reed</name>
    <name type="synonym">Donax arundinaceus</name>
    <dbReference type="NCBI Taxonomy" id="35708"/>
    <lineage>
        <taxon>Eukaryota</taxon>
        <taxon>Viridiplantae</taxon>
        <taxon>Streptophyta</taxon>
        <taxon>Embryophyta</taxon>
        <taxon>Tracheophyta</taxon>
        <taxon>Spermatophyta</taxon>
        <taxon>Magnoliopsida</taxon>
        <taxon>Liliopsida</taxon>
        <taxon>Poales</taxon>
        <taxon>Poaceae</taxon>
        <taxon>PACMAD clade</taxon>
        <taxon>Arundinoideae</taxon>
        <taxon>Arundineae</taxon>
        <taxon>Arundo</taxon>
    </lineage>
</organism>
<protein>
    <submittedName>
        <fullName evidence="1">Uncharacterized protein</fullName>
    </submittedName>
</protein>
<proteinExistence type="predicted"/>
<accession>A0A0A9C941</accession>
<evidence type="ECO:0000313" key="1">
    <source>
        <dbReference type="EMBL" id="JAD68017.1"/>
    </source>
</evidence>
<reference evidence="1" key="2">
    <citation type="journal article" date="2015" name="Data Brief">
        <title>Shoot transcriptome of the giant reed, Arundo donax.</title>
        <authorList>
            <person name="Barrero R.A."/>
            <person name="Guerrero F.D."/>
            <person name="Moolhuijzen P."/>
            <person name="Goolsby J.A."/>
            <person name="Tidwell J."/>
            <person name="Bellgard S.E."/>
            <person name="Bellgard M.I."/>
        </authorList>
    </citation>
    <scope>NUCLEOTIDE SEQUENCE</scope>
    <source>
        <tissue evidence="1">Shoot tissue taken approximately 20 cm above the soil surface</tissue>
    </source>
</reference>
<dbReference type="AlphaFoldDB" id="A0A0A9C941"/>
<sequence length="73" mass="8200">MCSLHRISHQPFLSAHLLTPLFLASSIRSHPSSNSYLQSSPSSSFFPMHFTQRGRRALGSDWEGSCSKERAHL</sequence>